<keyword evidence="3" id="KW-1185">Reference proteome</keyword>
<sequence>MEKALEEKRIMKNMIMSGKLITGKKSGRTITIYDLSELPKGEPFITATGNVIERISETQAVVNTSRFFEIGVTPLIGNNSSSLGGSTNPKREGELDETQLAQNSGTFEKSFVDDERVPLIQINKFLENRSEEEWLWSPKDHESRRNTSKFGGGSNRYRGSDLSDLSLNSFYSEKNESSLSQERSINTTTKKSRGTRRATRGTSNIGARGRGGRRRQSTNPKRQQPRLGRSGQKKGEQKKTYGFEFEFDKVTQEEVDSILQLSRETMGKTGGQRM</sequence>
<feature type="region of interest" description="Disordered" evidence="1">
    <location>
        <begin position="136"/>
        <end position="158"/>
    </location>
</feature>
<feature type="compositionally biased region" description="Polar residues" evidence="1">
    <location>
        <begin position="173"/>
        <end position="186"/>
    </location>
</feature>
<feature type="compositionally biased region" description="Basic and acidic residues" evidence="1">
    <location>
        <begin position="233"/>
        <end position="245"/>
    </location>
</feature>
<evidence type="ECO:0000313" key="3">
    <source>
        <dbReference type="Proteomes" id="UP001150062"/>
    </source>
</evidence>
<feature type="compositionally biased region" description="Basic residues" evidence="1">
    <location>
        <begin position="190"/>
        <end position="199"/>
    </location>
</feature>
<name>A0ABQ8X767_9EUKA</name>
<accession>A0ABQ8X767</accession>
<reference evidence="2" key="1">
    <citation type="submission" date="2022-08" db="EMBL/GenBank/DDBJ databases">
        <title>Novel sulfate-reducing endosymbionts in the free-living metamonad Anaeramoeba.</title>
        <authorList>
            <person name="Jerlstrom-Hultqvist J."/>
            <person name="Cepicka I."/>
            <person name="Gallot-Lavallee L."/>
            <person name="Salas-Leiva D."/>
            <person name="Curtis B.A."/>
            <person name="Zahonova K."/>
            <person name="Pipaliya S."/>
            <person name="Dacks J."/>
            <person name="Roger A.J."/>
        </authorList>
    </citation>
    <scope>NUCLEOTIDE SEQUENCE</scope>
    <source>
        <strain evidence="2">Schooner1</strain>
    </source>
</reference>
<evidence type="ECO:0000313" key="2">
    <source>
        <dbReference type="EMBL" id="KAJ6228537.1"/>
    </source>
</evidence>
<comment type="caution">
    <text evidence="2">The sequence shown here is derived from an EMBL/GenBank/DDBJ whole genome shotgun (WGS) entry which is preliminary data.</text>
</comment>
<feature type="region of interest" description="Disordered" evidence="1">
    <location>
        <begin position="173"/>
        <end position="245"/>
    </location>
</feature>
<feature type="compositionally biased region" description="Basic and acidic residues" evidence="1">
    <location>
        <begin position="136"/>
        <end position="145"/>
    </location>
</feature>
<dbReference type="EMBL" id="JAOAOG010000326">
    <property type="protein sequence ID" value="KAJ6228537.1"/>
    <property type="molecule type" value="Genomic_DNA"/>
</dbReference>
<gene>
    <name evidence="2" type="ORF">M0813_08573</name>
</gene>
<organism evidence="2 3">
    <name type="scientific">Anaeramoeba flamelloides</name>
    <dbReference type="NCBI Taxonomy" id="1746091"/>
    <lineage>
        <taxon>Eukaryota</taxon>
        <taxon>Metamonada</taxon>
        <taxon>Anaeramoebidae</taxon>
        <taxon>Anaeramoeba</taxon>
    </lineage>
</organism>
<evidence type="ECO:0000256" key="1">
    <source>
        <dbReference type="SAM" id="MobiDB-lite"/>
    </source>
</evidence>
<dbReference type="Proteomes" id="UP001150062">
    <property type="component" value="Unassembled WGS sequence"/>
</dbReference>
<proteinExistence type="predicted"/>
<protein>
    <submittedName>
        <fullName evidence="2">Uncharacterized protein</fullName>
    </submittedName>
</protein>